<organism evidence="3">
    <name type="scientific">Setaria italica</name>
    <name type="common">Foxtail millet</name>
    <name type="synonym">Panicum italicum</name>
    <dbReference type="NCBI Taxonomy" id="4555"/>
    <lineage>
        <taxon>Eukaryota</taxon>
        <taxon>Viridiplantae</taxon>
        <taxon>Streptophyta</taxon>
        <taxon>Embryophyta</taxon>
        <taxon>Tracheophyta</taxon>
        <taxon>Spermatophyta</taxon>
        <taxon>Magnoliopsida</taxon>
        <taxon>Liliopsida</taxon>
        <taxon>Poales</taxon>
        <taxon>Poaceae</taxon>
        <taxon>PACMAD clade</taxon>
        <taxon>Panicoideae</taxon>
        <taxon>Panicodae</taxon>
        <taxon>Paniceae</taxon>
        <taxon>Cenchrinae</taxon>
        <taxon>Setaria</taxon>
    </lineage>
</organism>
<dbReference type="OrthoDB" id="711223at2759"/>
<evidence type="ECO:0000256" key="1">
    <source>
        <dbReference type="SAM" id="Coils"/>
    </source>
</evidence>
<feature type="coiled-coil region" evidence="1">
    <location>
        <begin position="136"/>
        <end position="166"/>
    </location>
</feature>
<feature type="region of interest" description="Disordered" evidence="2">
    <location>
        <begin position="78"/>
        <end position="104"/>
    </location>
</feature>
<reference evidence="3" key="2">
    <citation type="submission" date="2015-07" db="EMBL/GenBank/DDBJ databases">
        <authorList>
            <person name="Noorani M."/>
        </authorList>
    </citation>
    <scope>NUCLEOTIDE SEQUENCE</scope>
    <source>
        <strain evidence="3">Yugu1</strain>
    </source>
</reference>
<dbReference type="EMBL" id="CM003530">
    <property type="protein sequence ID" value="RCV18492.1"/>
    <property type="molecule type" value="Genomic_DNA"/>
</dbReference>
<protein>
    <submittedName>
        <fullName evidence="3">Uncharacterized protein</fullName>
    </submittedName>
</protein>
<gene>
    <name evidence="3" type="ORF">SETIT_3G305100v2</name>
</gene>
<evidence type="ECO:0000256" key="2">
    <source>
        <dbReference type="SAM" id="MobiDB-lite"/>
    </source>
</evidence>
<proteinExistence type="predicted"/>
<sequence>MESLESKIHYYEQKLNKIPEEYNTSMLCEWPAIQEKEVYFIRMLYKLKKDRDLNDKKIKTQVIKEQKAELKPIDLESNKAKEVPPQSNIRKDTTINKEAQRKPNERYLLESYEEEEEENNAQNHKDFMNSLGDDEIHNLENAMDALEIKDEEKSDLKEARTKLMDQGDCDHDWVKGKGDYNIKCAFCIYYPSQDNRFTCSVCLKQACASSLKNTNQKWRQEIEIVAEDKILVSRIRNLENRINILEVELEDLRSKIELNTKIEGNVSGNTEFKYQAIVDKNNEKTIQLKDALINFGSKYIVRLPFKEIVGIRIPVKVKLTPTITYKILALVDTDCTKNIIHDKYFARCPERMHTIDQDKAEISTDMSGIKKLHN</sequence>
<evidence type="ECO:0000313" key="3">
    <source>
        <dbReference type="EMBL" id="RCV18492.1"/>
    </source>
</evidence>
<dbReference type="AlphaFoldDB" id="A0A368QKS8"/>
<feature type="compositionally biased region" description="Basic and acidic residues" evidence="2">
    <location>
        <begin position="89"/>
        <end position="104"/>
    </location>
</feature>
<accession>A0A368QKS8</accession>
<keyword evidence="1" id="KW-0175">Coiled coil</keyword>
<reference evidence="3" key="1">
    <citation type="journal article" date="2012" name="Nat. Biotechnol.">
        <title>Reference genome sequence of the model plant Setaria.</title>
        <authorList>
            <person name="Bennetzen J.L."/>
            <person name="Schmutz J."/>
            <person name="Wang H."/>
            <person name="Percifield R."/>
            <person name="Hawkins J."/>
            <person name="Pontaroli A.C."/>
            <person name="Estep M."/>
            <person name="Feng L."/>
            <person name="Vaughn J.N."/>
            <person name="Grimwood J."/>
            <person name="Jenkins J."/>
            <person name="Barry K."/>
            <person name="Lindquist E."/>
            <person name="Hellsten U."/>
            <person name="Deshpande S."/>
            <person name="Wang X."/>
            <person name="Wu X."/>
            <person name="Mitros T."/>
            <person name="Triplett J."/>
            <person name="Yang X."/>
            <person name="Ye C.Y."/>
            <person name="Mauro-Herrera M."/>
            <person name="Wang L."/>
            <person name="Li P."/>
            <person name="Sharma M."/>
            <person name="Sharma R."/>
            <person name="Ronald P.C."/>
            <person name="Panaud O."/>
            <person name="Kellogg E.A."/>
            <person name="Brutnell T.P."/>
            <person name="Doust A.N."/>
            <person name="Tuskan G.A."/>
            <person name="Rokhsar D."/>
            <person name="Devos K.M."/>
        </authorList>
    </citation>
    <scope>NUCLEOTIDE SEQUENCE [LARGE SCALE GENOMIC DNA]</scope>
    <source>
        <strain evidence="3">Yugu1</strain>
    </source>
</reference>
<name>A0A368QKS8_SETIT</name>
<feature type="coiled-coil region" evidence="1">
    <location>
        <begin position="208"/>
        <end position="255"/>
    </location>
</feature>